<feature type="active site" description="Proton acceptor" evidence="2">
    <location>
        <position position="102"/>
    </location>
</feature>
<dbReference type="GO" id="GO:0004751">
    <property type="term" value="F:ribose-5-phosphate isomerase activity"/>
    <property type="evidence" value="ECO:0007669"/>
    <property type="project" value="UniProtKB-EC"/>
</dbReference>
<dbReference type="PANTHER" id="PTHR43748">
    <property type="entry name" value="RIBOSE-5-PHOSPHATE ISOMERASE 3, CHLOROPLASTIC-RELATED"/>
    <property type="match status" value="1"/>
</dbReference>
<keyword evidence="1 2" id="KW-0413">Isomerase</keyword>
<protein>
    <recommendedName>
        <fullName evidence="2">Ribose-5-phosphate isomerase A</fullName>
        <ecNumber evidence="2">5.3.1.6</ecNumber>
    </recommendedName>
    <alternativeName>
        <fullName evidence="2">Phosphoriboisomerase A</fullName>
        <shortName evidence="2">PRI</shortName>
    </alternativeName>
</protein>
<dbReference type="Gene3D" id="3.40.50.1360">
    <property type="match status" value="1"/>
</dbReference>
<feature type="binding site" evidence="2">
    <location>
        <begin position="80"/>
        <end position="83"/>
    </location>
    <ligand>
        <name>substrate</name>
    </ligand>
</feature>
<dbReference type="SUPFAM" id="SSF75445">
    <property type="entry name" value="D-ribose-5-phosphate isomerase (RpiA), lid domain"/>
    <property type="match status" value="1"/>
</dbReference>
<dbReference type="CDD" id="cd01398">
    <property type="entry name" value="RPI_A"/>
    <property type="match status" value="1"/>
</dbReference>
<comment type="catalytic activity">
    <reaction evidence="2">
        <text>aldehydo-D-ribose 5-phosphate = D-ribulose 5-phosphate</text>
        <dbReference type="Rhea" id="RHEA:14657"/>
        <dbReference type="ChEBI" id="CHEBI:58121"/>
        <dbReference type="ChEBI" id="CHEBI:58273"/>
        <dbReference type="EC" id="5.3.1.6"/>
    </reaction>
</comment>
<evidence type="ECO:0000256" key="1">
    <source>
        <dbReference type="ARBA" id="ARBA00023235"/>
    </source>
</evidence>
<dbReference type="SUPFAM" id="SSF100950">
    <property type="entry name" value="NagB/RpiA/CoA transferase-like"/>
    <property type="match status" value="1"/>
</dbReference>
<dbReference type="PANTHER" id="PTHR43748:SF3">
    <property type="entry name" value="RIBOSE-5-PHOSPHATE ISOMERASE 3, CHLOROPLASTIC-RELATED"/>
    <property type="match status" value="1"/>
</dbReference>
<dbReference type="Proteomes" id="UP000682403">
    <property type="component" value="Unassembled WGS sequence"/>
</dbReference>
<sequence length="225" mass="24352">MNEKKQAGEYAAGYIKDGMTIGLGTGSTVYYTLAKISELVKQGMTLKGVATSTNTARIAESMHIPLIDLNETEIIDLTIDGADEIDPQFNGIKGGGGALLREKLVANASNKIVWVASHTKLVQKLGKFPLPVEVISFGSEHTGRLLAKNNLVPVLRKKENGKTFYTDSGNVIYDLHLKEIAEPGKFADMLKQLPGVVEHGLFLKHPNVVVTGVNGSVVIRENKEI</sequence>
<dbReference type="InterPro" id="IPR037171">
    <property type="entry name" value="NagB/RpiA_transferase-like"/>
</dbReference>
<comment type="subunit">
    <text evidence="2">Homodimer.</text>
</comment>
<gene>
    <name evidence="2 3" type="primary">rpiA</name>
    <name evidence="3" type="ORF">J9317_10615</name>
</gene>
<dbReference type="NCBIfam" id="NF001924">
    <property type="entry name" value="PRK00702.1"/>
    <property type="match status" value="1"/>
</dbReference>
<evidence type="ECO:0000256" key="2">
    <source>
        <dbReference type="HAMAP-Rule" id="MF_00170"/>
    </source>
</evidence>
<organism evidence="3 4">
    <name type="scientific">Metabacillus flavus</name>
    <dbReference type="NCBI Taxonomy" id="2823519"/>
    <lineage>
        <taxon>Bacteria</taxon>
        <taxon>Bacillati</taxon>
        <taxon>Bacillota</taxon>
        <taxon>Bacilli</taxon>
        <taxon>Bacillales</taxon>
        <taxon>Bacillaceae</taxon>
        <taxon>Metabacillus</taxon>
    </lineage>
</organism>
<dbReference type="Pfam" id="PF06026">
    <property type="entry name" value="Rib_5-P_isom_A"/>
    <property type="match status" value="1"/>
</dbReference>
<comment type="pathway">
    <text evidence="2">Carbohydrate degradation; pentose phosphate pathway; D-ribose 5-phosphate from D-ribulose 5-phosphate (non-oxidative stage): step 1/1.</text>
</comment>
<comment type="function">
    <text evidence="2">Catalyzes the reversible conversion of ribose-5-phosphate to ribulose 5-phosphate.</text>
</comment>
<feature type="binding site" evidence="2">
    <location>
        <begin position="93"/>
        <end position="96"/>
    </location>
    <ligand>
        <name>substrate</name>
    </ligand>
</feature>
<dbReference type="EC" id="5.3.1.6" evidence="2"/>
<dbReference type="Gene3D" id="3.30.70.260">
    <property type="match status" value="1"/>
</dbReference>
<name>A0ABS5LEP1_9BACI</name>
<dbReference type="InterPro" id="IPR020672">
    <property type="entry name" value="Ribose5P_isomerase_typA_subgr"/>
</dbReference>
<comment type="caution">
    <text evidence="3">The sequence shown here is derived from an EMBL/GenBank/DDBJ whole genome shotgun (WGS) entry which is preliminary data.</text>
</comment>
<feature type="binding site" evidence="2">
    <location>
        <begin position="25"/>
        <end position="28"/>
    </location>
    <ligand>
        <name>substrate</name>
    </ligand>
</feature>
<proteinExistence type="inferred from homology"/>
<evidence type="ECO:0000313" key="3">
    <source>
        <dbReference type="EMBL" id="MBS2969215.1"/>
    </source>
</evidence>
<reference evidence="3 4" key="1">
    <citation type="submission" date="2021-04" db="EMBL/GenBank/DDBJ databases">
        <title>Metabacillus sp. strain KIGAM252 whole genome sequence.</title>
        <authorList>
            <person name="Seo M.-J."/>
            <person name="Cho E.-S."/>
            <person name="Hwang C.Y."/>
            <person name="Yoon D.J."/>
        </authorList>
    </citation>
    <scope>NUCLEOTIDE SEQUENCE [LARGE SCALE GENOMIC DNA]</scope>
    <source>
        <strain evidence="3 4">KIGAM252</strain>
    </source>
</reference>
<dbReference type="InterPro" id="IPR050262">
    <property type="entry name" value="Ribose-5P_isomerase"/>
</dbReference>
<dbReference type="HAMAP" id="MF_00170">
    <property type="entry name" value="Rib_5P_isom_A"/>
    <property type="match status" value="1"/>
</dbReference>
<dbReference type="RefSeq" id="WP_211558412.1">
    <property type="nucleotide sequence ID" value="NZ_JAGVRK010000001.1"/>
</dbReference>
<dbReference type="EMBL" id="JAGVRK010000001">
    <property type="protein sequence ID" value="MBS2969215.1"/>
    <property type="molecule type" value="Genomic_DNA"/>
</dbReference>
<dbReference type="NCBIfam" id="TIGR00021">
    <property type="entry name" value="rpiA"/>
    <property type="match status" value="1"/>
</dbReference>
<feature type="binding site" evidence="2">
    <location>
        <position position="120"/>
    </location>
    <ligand>
        <name>substrate</name>
    </ligand>
</feature>
<keyword evidence="4" id="KW-1185">Reference proteome</keyword>
<evidence type="ECO:0000313" key="4">
    <source>
        <dbReference type="Proteomes" id="UP000682403"/>
    </source>
</evidence>
<comment type="similarity">
    <text evidence="2">Belongs to the ribose 5-phosphate isomerase family.</text>
</comment>
<dbReference type="InterPro" id="IPR004788">
    <property type="entry name" value="Ribose5P_isomerase_type_A"/>
</dbReference>
<accession>A0ABS5LEP1</accession>